<dbReference type="InterPro" id="IPR050924">
    <property type="entry name" value="Peroxiredoxin_BCP/PrxQ"/>
</dbReference>
<keyword evidence="2" id="KW-0575">Peroxidase</keyword>
<dbReference type="GO" id="GO:0045454">
    <property type="term" value="P:cell redox homeostasis"/>
    <property type="evidence" value="ECO:0007669"/>
    <property type="project" value="TreeGrafter"/>
</dbReference>
<protein>
    <recommendedName>
        <fullName evidence="7">Thioredoxin-dependent peroxiredoxin Q</fullName>
    </recommendedName>
</protein>
<gene>
    <name evidence="9" type="ORF">TSOC_005047</name>
</gene>
<dbReference type="CDD" id="cd03017">
    <property type="entry name" value="PRX_BCP"/>
    <property type="match status" value="1"/>
</dbReference>
<keyword evidence="3" id="KW-0049">Antioxidant</keyword>
<evidence type="ECO:0000256" key="4">
    <source>
        <dbReference type="ARBA" id="ARBA00023002"/>
    </source>
</evidence>
<evidence type="ECO:0000256" key="3">
    <source>
        <dbReference type="ARBA" id="ARBA00022862"/>
    </source>
</evidence>
<dbReference type="InterPro" id="IPR000866">
    <property type="entry name" value="AhpC/TSA"/>
</dbReference>
<evidence type="ECO:0000313" key="9">
    <source>
        <dbReference type="EMBL" id="PNH08468.1"/>
    </source>
</evidence>
<feature type="domain" description="Alkyl hydroperoxide reductase subunit C/ Thiol specific antioxidant" evidence="8">
    <location>
        <begin position="47"/>
        <end position="132"/>
    </location>
</feature>
<evidence type="ECO:0000259" key="8">
    <source>
        <dbReference type="Pfam" id="PF00578"/>
    </source>
</evidence>
<dbReference type="Pfam" id="PF00578">
    <property type="entry name" value="AhpC-TSA"/>
    <property type="match status" value="1"/>
</dbReference>
<dbReference type="EMBL" id="PGGS01000128">
    <property type="protein sequence ID" value="PNH08468.1"/>
    <property type="molecule type" value="Genomic_DNA"/>
</dbReference>
<dbReference type="OrthoDB" id="338622at2759"/>
<organism evidence="9 10">
    <name type="scientific">Tetrabaena socialis</name>
    <dbReference type="NCBI Taxonomy" id="47790"/>
    <lineage>
        <taxon>Eukaryota</taxon>
        <taxon>Viridiplantae</taxon>
        <taxon>Chlorophyta</taxon>
        <taxon>core chlorophytes</taxon>
        <taxon>Chlorophyceae</taxon>
        <taxon>CS clade</taxon>
        <taxon>Chlamydomonadales</taxon>
        <taxon>Tetrabaenaceae</taxon>
        <taxon>Tetrabaena</taxon>
    </lineage>
</organism>
<comment type="subcellular location">
    <subcellularLocation>
        <location evidence="1">Plastid</location>
        <location evidence="1">Chloroplast thylakoid lumen</location>
    </subcellularLocation>
</comment>
<dbReference type="AlphaFoldDB" id="A0A2J8A7H2"/>
<sequence>MAAGGFSPSSSGIDPASYPAPYAAPNNCNYDPNSRTRRASGGCTLACTRGCTLQANAFKDNIAAFTSRGYQVYGMSADPPAAQAGWKAEHGLPYLLLSDTTKSALSALGALGPNGKITRSHFVFAEGGKVEDAQIGIGSADSLPVALAFVTSKK</sequence>
<dbReference type="SUPFAM" id="SSF52833">
    <property type="entry name" value="Thioredoxin-like"/>
    <property type="match status" value="1"/>
</dbReference>
<keyword evidence="5" id="KW-1015">Disulfide bond</keyword>
<dbReference type="InterPro" id="IPR036249">
    <property type="entry name" value="Thioredoxin-like_sf"/>
</dbReference>
<evidence type="ECO:0000256" key="6">
    <source>
        <dbReference type="ARBA" id="ARBA00023284"/>
    </source>
</evidence>
<reference evidence="9 10" key="1">
    <citation type="journal article" date="2017" name="Mol. Biol. Evol.">
        <title>The 4-celled Tetrabaena socialis nuclear genome reveals the essential components for genetic control of cell number at the origin of multicellularity in the volvocine lineage.</title>
        <authorList>
            <person name="Featherston J."/>
            <person name="Arakaki Y."/>
            <person name="Hanschen E.R."/>
            <person name="Ferris P.J."/>
            <person name="Michod R.E."/>
            <person name="Olson B.J.S.C."/>
            <person name="Nozaki H."/>
            <person name="Durand P.M."/>
        </authorList>
    </citation>
    <scope>NUCLEOTIDE SEQUENCE [LARGE SCALE GENOMIC DNA]</scope>
    <source>
        <strain evidence="9 10">NIES-571</strain>
    </source>
</reference>
<keyword evidence="6" id="KW-0676">Redox-active center</keyword>
<dbReference type="PANTHER" id="PTHR42801:SF23">
    <property type="entry name" value="PEROXIREDOXIN DOT5"/>
    <property type="match status" value="1"/>
</dbReference>
<evidence type="ECO:0000256" key="5">
    <source>
        <dbReference type="ARBA" id="ARBA00023157"/>
    </source>
</evidence>
<dbReference type="GO" id="GO:0008379">
    <property type="term" value="F:thioredoxin peroxidase activity"/>
    <property type="evidence" value="ECO:0007669"/>
    <property type="project" value="TreeGrafter"/>
</dbReference>
<dbReference type="GO" id="GO:0009543">
    <property type="term" value="C:chloroplast thylakoid lumen"/>
    <property type="evidence" value="ECO:0007669"/>
    <property type="project" value="UniProtKB-SubCell"/>
</dbReference>
<evidence type="ECO:0000256" key="7">
    <source>
        <dbReference type="ARBA" id="ARBA00042163"/>
    </source>
</evidence>
<dbReference type="Gene3D" id="3.40.30.10">
    <property type="entry name" value="Glutaredoxin"/>
    <property type="match status" value="1"/>
</dbReference>
<accession>A0A2J8A7H2</accession>
<dbReference type="Proteomes" id="UP000236333">
    <property type="component" value="Unassembled WGS sequence"/>
</dbReference>
<comment type="caution">
    <text evidence="9">The sequence shown here is derived from an EMBL/GenBank/DDBJ whole genome shotgun (WGS) entry which is preliminary data.</text>
</comment>
<dbReference type="GO" id="GO:0034599">
    <property type="term" value="P:cellular response to oxidative stress"/>
    <property type="evidence" value="ECO:0007669"/>
    <property type="project" value="TreeGrafter"/>
</dbReference>
<dbReference type="PANTHER" id="PTHR42801">
    <property type="entry name" value="THIOREDOXIN-DEPENDENT PEROXIDE REDUCTASE"/>
    <property type="match status" value="1"/>
</dbReference>
<name>A0A2J8A7H2_9CHLO</name>
<evidence type="ECO:0000313" key="10">
    <source>
        <dbReference type="Proteomes" id="UP000236333"/>
    </source>
</evidence>
<keyword evidence="4" id="KW-0560">Oxidoreductase</keyword>
<evidence type="ECO:0000256" key="2">
    <source>
        <dbReference type="ARBA" id="ARBA00022559"/>
    </source>
</evidence>
<proteinExistence type="predicted"/>
<keyword evidence="10" id="KW-1185">Reference proteome</keyword>
<evidence type="ECO:0000256" key="1">
    <source>
        <dbReference type="ARBA" id="ARBA00004456"/>
    </source>
</evidence>